<protein>
    <submittedName>
        <fullName evidence="1">Uncharacterized protein</fullName>
    </submittedName>
</protein>
<evidence type="ECO:0000313" key="1">
    <source>
        <dbReference type="EMBL" id="GIX68501.1"/>
    </source>
</evidence>
<sequence>MVNSSLNPLASSFIPSVKNEPLSKKHYKKIAMKLFQDYMDEKKAHGEKIFTKQEIINILEKIFSMKWDGAGSKKMLRFMARLSKIPPKVKLQEGEINNESVVNFLNMKRSTFDLSVVKLPKPSILLVSLYGLYRQETAVRPLLSLTQRPENLTDNVWSLSSKDLKLWNSCCEELCECPAMFGYCIPPSFFGNPFKLDHKCSNKGIHMGRYAEAPKGNEYILFDTRFHDQISVEPFDDYCENKVTQKESLEFYSEQLKTIVGDVCNLISVKDNCGDSKPALGDCYQLSENFTETLWDADPSPFARIEEVLEDDDDHPLLQDSNDEGISPETQEILRRCLTNQENEESDAENNYGTCDPPCSTWCRTSPKLERSDSVLSSSSAISLLNETTEFILNASKGSVSSDGYSNLKSGWALNHKRHFKRSFSANDCDLSYDEKYRANYRIPRFSTSCKEDLKFLRRDPINFFRSLENRNELWRDNDSGIISHWSSQEDFDENNDAKDGGFEDNAPMWSLFNAEDSLWKPLPECSQLDQHAKFMPKRVRDLRRQRSVN</sequence>
<organism evidence="1 2">
    <name type="scientific">Caerostris darwini</name>
    <dbReference type="NCBI Taxonomy" id="1538125"/>
    <lineage>
        <taxon>Eukaryota</taxon>
        <taxon>Metazoa</taxon>
        <taxon>Ecdysozoa</taxon>
        <taxon>Arthropoda</taxon>
        <taxon>Chelicerata</taxon>
        <taxon>Arachnida</taxon>
        <taxon>Araneae</taxon>
        <taxon>Araneomorphae</taxon>
        <taxon>Entelegynae</taxon>
        <taxon>Araneoidea</taxon>
        <taxon>Araneidae</taxon>
        <taxon>Caerostris</taxon>
    </lineage>
</organism>
<name>A0AAV4MAQ1_9ARAC</name>
<accession>A0AAV4MAQ1</accession>
<gene>
    <name evidence="1" type="primary">AVEN_128731_1</name>
    <name evidence="1" type="ORF">CDAR_500591</name>
</gene>
<comment type="caution">
    <text evidence="1">The sequence shown here is derived from an EMBL/GenBank/DDBJ whole genome shotgun (WGS) entry which is preliminary data.</text>
</comment>
<dbReference type="Proteomes" id="UP001054837">
    <property type="component" value="Unassembled WGS sequence"/>
</dbReference>
<keyword evidence="2" id="KW-1185">Reference proteome</keyword>
<evidence type="ECO:0000313" key="2">
    <source>
        <dbReference type="Proteomes" id="UP001054837"/>
    </source>
</evidence>
<dbReference type="AlphaFoldDB" id="A0AAV4MAQ1"/>
<dbReference type="EMBL" id="BPLQ01000179">
    <property type="protein sequence ID" value="GIX68501.1"/>
    <property type="molecule type" value="Genomic_DNA"/>
</dbReference>
<proteinExistence type="predicted"/>
<reference evidence="1 2" key="1">
    <citation type="submission" date="2021-06" db="EMBL/GenBank/DDBJ databases">
        <title>Caerostris darwini draft genome.</title>
        <authorList>
            <person name="Kono N."/>
            <person name="Arakawa K."/>
        </authorList>
    </citation>
    <scope>NUCLEOTIDE SEQUENCE [LARGE SCALE GENOMIC DNA]</scope>
</reference>